<reference evidence="1" key="1">
    <citation type="submission" date="2022-04" db="EMBL/GenBank/DDBJ databases">
        <title>Hymenobacter sp. isolated from the air.</title>
        <authorList>
            <person name="Won M."/>
            <person name="Lee C.-M."/>
            <person name="Woen H.-Y."/>
            <person name="Kwon S.-W."/>
        </authorList>
    </citation>
    <scope>NUCLEOTIDE SEQUENCE</scope>
    <source>
        <strain evidence="1">5116S-3</strain>
    </source>
</reference>
<dbReference type="KEGG" id="hcu:MUN79_22275"/>
<evidence type="ECO:0000313" key="2">
    <source>
        <dbReference type="Proteomes" id="UP000831796"/>
    </source>
</evidence>
<gene>
    <name evidence="1" type="ORF">MUN79_22275</name>
</gene>
<protein>
    <submittedName>
        <fullName evidence="1">Uncharacterized protein</fullName>
    </submittedName>
</protein>
<sequence length="112" mass="13027">MEHTDDPVRIQALLNEHTGWSAMLWMFSPSLRRLVLRVYHFQEVRELYVVCVGCKTIVGAFEWQGAQLRFTQKENEQEARYWLRDEAGFELSFDGGAVVSVGIPSDEWLSNF</sequence>
<dbReference type="RefSeq" id="WP_244674738.1">
    <property type="nucleotide sequence ID" value="NZ_CP095046.1"/>
</dbReference>
<dbReference type="EMBL" id="CP095046">
    <property type="protein sequence ID" value="UOQ71330.1"/>
    <property type="molecule type" value="Genomic_DNA"/>
</dbReference>
<accession>A0A8T9Q6C7</accession>
<proteinExistence type="predicted"/>
<organism evidence="1 2">
    <name type="scientific">Hymenobacter cellulosilyticus</name>
    <dbReference type="NCBI Taxonomy" id="2932248"/>
    <lineage>
        <taxon>Bacteria</taxon>
        <taxon>Pseudomonadati</taxon>
        <taxon>Bacteroidota</taxon>
        <taxon>Cytophagia</taxon>
        <taxon>Cytophagales</taxon>
        <taxon>Hymenobacteraceae</taxon>
        <taxon>Hymenobacter</taxon>
    </lineage>
</organism>
<keyword evidence="2" id="KW-1185">Reference proteome</keyword>
<dbReference type="AlphaFoldDB" id="A0A8T9Q6C7"/>
<evidence type="ECO:0000313" key="1">
    <source>
        <dbReference type="EMBL" id="UOQ71330.1"/>
    </source>
</evidence>
<name>A0A8T9Q6C7_9BACT</name>
<dbReference type="Proteomes" id="UP000831796">
    <property type="component" value="Chromosome"/>
</dbReference>